<feature type="repeat" description="TPR" evidence="1">
    <location>
        <begin position="215"/>
        <end position="248"/>
    </location>
</feature>
<name>A0A6F9DWK1_9ASCI</name>
<keyword evidence="1" id="KW-0802">TPR repeat</keyword>
<protein>
    <submittedName>
        <fullName evidence="2">Protein unc-45 homolog B-like</fullName>
    </submittedName>
</protein>
<accession>A0A6F9DWK1</accession>
<evidence type="ECO:0000256" key="1">
    <source>
        <dbReference type="PROSITE-ProRule" id="PRU00339"/>
    </source>
</evidence>
<reference evidence="2" key="1">
    <citation type="submission" date="2020-04" db="EMBL/GenBank/DDBJ databases">
        <authorList>
            <person name="Neveu A P."/>
        </authorList>
    </citation>
    <scope>NUCLEOTIDE SEQUENCE</scope>
    <source>
        <tissue evidence="2">Whole embryo</tissue>
    </source>
</reference>
<dbReference type="AlphaFoldDB" id="A0A6F9DWK1"/>
<dbReference type="SUPFAM" id="SSF54534">
    <property type="entry name" value="FKBP-like"/>
    <property type="match status" value="1"/>
</dbReference>
<organism evidence="2">
    <name type="scientific">Phallusia mammillata</name>
    <dbReference type="NCBI Taxonomy" id="59560"/>
    <lineage>
        <taxon>Eukaryota</taxon>
        <taxon>Metazoa</taxon>
        <taxon>Chordata</taxon>
        <taxon>Tunicata</taxon>
        <taxon>Ascidiacea</taxon>
        <taxon>Phlebobranchia</taxon>
        <taxon>Ascidiidae</taxon>
        <taxon>Phallusia</taxon>
    </lineage>
</organism>
<gene>
    <name evidence="2" type="primary">Unc45b-001</name>
</gene>
<dbReference type="InterPro" id="IPR011990">
    <property type="entry name" value="TPR-like_helical_dom_sf"/>
</dbReference>
<dbReference type="PANTHER" id="PTHR46512:SF10">
    <property type="entry name" value="FK506-BINDING PROTEIN-LIKE"/>
    <property type="match status" value="1"/>
</dbReference>
<dbReference type="SUPFAM" id="SSF48452">
    <property type="entry name" value="TPR-like"/>
    <property type="match status" value="1"/>
</dbReference>
<proteinExistence type="evidence at transcript level"/>
<dbReference type="SMART" id="SM00028">
    <property type="entry name" value="TPR"/>
    <property type="match status" value="2"/>
</dbReference>
<dbReference type="PROSITE" id="PS50005">
    <property type="entry name" value="TPR"/>
    <property type="match status" value="1"/>
</dbReference>
<dbReference type="EMBL" id="LR791647">
    <property type="protein sequence ID" value="CAB3267509.1"/>
    <property type="molecule type" value="mRNA"/>
</dbReference>
<dbReference type="InterPro" id="IPR019734">
    <property type="entry name" value="TPR_rpt"/>
</dbReference>
<dbReference type="Gene3D" id="1.25.40.10">
    <property type="entry name" value="Tetratricopeptide repeat domain"/>
    <property type="match status" value="1"/>
</dbReference>
<dbReference type="InterPro" id="IPR050754">
    <property type="entry name" value="FKBP4/5/8-like"/>
</dbReference>
<dbReference type="PANTHER" id="PTHR46512">
    <property type="entry name" value="PEPTIDYLPROLYL ISOMERASE"/>
    <property type="match status" value="1"/>
</dbReference>
<evidence type="ECO:0000313" key="2">
    <source>
        <dbReference type="EMBL" id="CAB3267509.1"/>
    </source>
</evidence>
<sequence>MYWLVEKSQLTVGEGFNCPRLYSKCSVVTTSVEYNLKQKVTESTDKIIFGHKTDGEVEIELGFGEGEISVAIDDCLRAMKTGETQKVSVNVTKQFGTLCEGDTILFTIKLASFQHAVPLYEMTSDECLSLAQRLKEIGTGLFNDKRTHLAGTFYSKALKQLIILSSLEDSLLQEDTEKLLIACHSNLAACQLKLGLYDHVVENCSDALALDCNHLKALYRRASAFLALHDSERAQADVDQGLQIDPSNKMFISLKKELIKTHSAEDKLLSQRLSSMFSTS</sequence>